<evidence type="ECO:0000313" key="2">
    <source>
        <dbReference type="EMBL" id="CAB9502299.1"/>
    </source>
</evidence>
<dbReference type="EMBL" id="CAICTM010000132">
    <property type="protein sequence ID" value="CAB9502299.1"/>
    <property type="molecule type" value="Genomic_DNA"/>
</dbReference>
<keyword evidence="3" id="KW-1185">Reference proteome</keyword>
<organism evidence="2 3">
    <name type="scientific">Seminavis robusta</name>
    <dbReference type="NCBI Taxonomy" id="568900"/>
    <lineage>
        <taxon>Eukaryota</taxon>
        <taxon>Sar</taxon>
        <taxon>Stramenopiles</taxon>
        <taxon>Ochrophyta</taxon>
        <taxon>Bacillariophyta</taxon>
        <taxon>Bacillariophyceae</taxon>
        <taxon>Bacillariophycidae</taxon>
        <taxon>Naviculales</taxon>
        <taxon>Naviculaceae</taxon>
        <taxon>Seminavis</taxon>
    </lineage>
</organism>
<feature type="signal peptide" evidence="1">
    <location>
        <begin position="1"/>
        <end position="31"/>
    </location>
</feature>
<gene>
    <name evidence="2" type="ORF">SEMRO_133_G062840.1</name>
</gene>
<evidence type="ECO:0000256" key="1">
    <source>
        <dbReference type="SAM" id="SignalP"/>
    </source>
</evidence>
<comment type="caution">
    <text evidence="2">The sequence shown here is derived from an EMBL/GenBank/DDBJ whole genome shotgun (WGS) entry which is preliminary data.</text>
</comment>
<sequence length="229" mass="26151">MNSSWHTLHLHNLSDLHVLAISRASLTLVQAAYNEDPEALNMDVVEDAFCCGASGEVLQFLVEKKELREIYIHEFMTKSFLSAIPLLQSIPYAVEEVTAKLKELVQTFPGRLYEPNYCSPDPSPLEVVLFSTVFPQDLMEFMIAMLPRIDEFYLRDNNHYDLLVGDEPFQQQMRTSLDDDNSMKNIGSILEKVEELAIDRNDWKASELSQLLCLICHNTNSIKKVAFSC</sequence>
<accession>A0A9N8DGM1</accession>
<protein>
    <submittedName>
        <fullName evidence="2">Uncharacterized protein</fullName>
    </submittedName>
</protein>
<name>A0A9N8DGM1_9STRA</name>
<evidence type="ECO:0000313" key="3">
    <source>
        <dbReference type="Proteomes" id="UP001153069"/>
    </source>
</evidence>
<feature type="chain" id="PRO_5040313436" evidence="1">
    <location>
        <begin position="32"/>
        <end position="229"/>
    </location>
</feature>
<reference evidence="2" key="1">
    <citation type="submission" date="2020-06" db="EMBL/GenBank/DDBJ databases">
        <authorList>
            <consortium name="Plant Systems Biology data submission"/>
        </authorList>
    </citation>
    <scope>NUCLEOTIDE SEQUENCE</scope>
    <source>
        <strain evidence="2">D6</strain>
    </source>
</reference>
<keyword evidence="1" id="KW-0732">Signal</keyword>
<proteinExistence type="predicted"/>
<dbReference type="AlphaFoldDB" id="A0A9N8DGM1"/>
<dbReference type="Proteomes" id="UP001153069">
    <property type="component" value="Unassembled WGS sequence"/>
</dbReference>